<organism evidence="1 2">
    <name type="scientific">Hyalomma asiaticum</name>
    <name type="common">Tick</name>
    <dbReference type="NCBI Taxonomy" id="266040"/>
    <lineage>
        <taxon>Eukaryota</taxon>
        <taxon>Metazoa</taxon>
        <taxon>Ecdysozoa</taxon>
        <taxon>Arthropoda</taxon>
        <taxon>Chelicerata</taxon>
        <taxon>Arachnida</taxon>
        <taxon>Acari</taxon>
        <taxon>Parasitiformes</taxon>
        <taxon>Ixodida</taxon>
        <taxon>Ixodoidea</taxon>
        <taxon>Ixodidae</taxon>
        <taxon>Hyalomminae</taxon>
        <taxon>Hyalomma</taxon>
    </lineage>
</organism>
<dbReference type="EMBL" id="CM023482">
    <property type="protein sequence ID" value="KAH6937496.1"/>
    <property type="molecule type" value="Genomic_DNA"/>
</dbReference>
<keyword evidence="2" id="KW-1185">Reference proteome</keyword>
<protein>
    <submittedName>
        <fullName evidence="1">Uncharacterized protein</fullName>
    </submittedName>
</protein>
<evidence type="ECO:0000313" key="2">
    <source>
        <dbReference type="Proteomes" id="UP000821845"/>
    </source>
</evidence>
<comment type="caution">
    <text evidence="1">The sequence shown here is derived from an EMBL/GenBank/DDBJ whole genome shotgun (WGS) entry which is preliminary data.</text>
</comment>
<sequence length="99" mass="10958">MCSAFRKRNCDDSGTDTGDTTIYSVGGDDSSDESVEIVMTRRAKRGLLRVSSRSTKPTSRAARCPEAFTILFVPVLTRSNIRHFIKQMVPIHLEALAPN</sequence>
<reference evidence="1" key="1">
    <citation type="submission" date="2020-05" db="EMBL/GenBank/DDBJ databases">
        <title>Large-scale comparative analyses of tick genomes elucidate their genetic diversity and vector capacities.</title>
        <authorList>
            <person name="Jia N."/>
            <person name="Wang J."/>
            <person name="Shi W."/>
            <person name="Du L."/>
            <person name="Sun Y."/>
            <person name="Zhan W."/>
            <person name="Jiang J."/>
            <person name="Wang Q."/>
            <person name="Zhang B."/>
            <person name="Ji P."/>
            <person name="Sakyi L.B."/>
            <person name="Cui X."/>
            <person name="Yuan T."/>
            <person name="Jiang B."/>
            <person name="Yang W."/>
            <person name="Lam T.T.-Y."/>
            <person name="Chang Q."/>
            <person name="Ding S."/>
            <person name="Wang X."/>
            <person name="Zhu J."/>
            <person name="Ruan X."/>
            <person name="Zhao L."/>
            <person name="Wei J."/>
            <person name="Que T."/>
            <person name="Du C."/>
            <person name="Cheng J."/>
            <person name="Dai P."/>
            <person name="Han X."/>
            <person name="Huang E."/>
            <person name="Gao Y."/>
            <person name="Liu J."/>
            <person name="Shao H."/>
            <person name="Ye R."/>
            <person name="Li L."/>
            <person name="Wei W."/>
            <person name="Wang X."/>
            <person name="Wang C."/>
            <person name="Yang T."/>
            <person name="Huo Q."/>
            <person name="Li W."/>
            <person name="Guo W."/>
            <person name="Chen H."/>
            <person name="Zhou L."/>
            <person name="Ni X."/>
            <person name="Tian J."/>
            <person name="Zhou Y."/>
            <person name="Sheng Y."/>
            <person name="Liu T."/>
            <person name="Pan Y."/>
            <person name="Xia L."/>
            <person name="Li J."/>
            <person name="Zhao F."/>
            <person name="Cao W."/>
        </authorList>
    </citation>
    <scope>NUCLEOTIDE SEQUENCE</scope>
    <source>
        <strain evidence="1">Hyas-2018</strain>
    </source>
</reference>
<dbReference type="Proteomes" id="UP000821845">
    <property type="component" value="Chromosome 2"/>
</dbReference>
<gene>
    <name evidence="1" type="ORF">HPB50_000763</name>
</gene>
<evidence type="ECO:0000313" key="1">
    <source>
        <dbReference type="EMBL" id="KAH6937496.1"/>
    </source>
</evidence>
<name>A0ACB7SU37_HYAAI</name>
<proteinExistence type="predicted"/>
<accession>A0ACB7SU37</accession>